<organism evidence="8 9">
    <name type="scientific">Halorussus caseinilyticus</name>
    <dbReference type="NCBI Taxonomy" id="3034025"/>
    <lineage>
        <taxon>Archaea</taxon>
        <taxon>Methanobacteriati</taxon>
        <taxon>Methanobacteriota</taxon>
        <taxon>Stenosarchaea group</taxon>
        <taxon>Halobacteria</taxon>
        <taxon>Halobacteriales</taxon>
        <taxon>Haladaptataceae</taxon>
        <taxon>Halorussus</taxon>
    </lineage>
</organism>
<comment type="caution">
    <text evidence="8">The sequence shown here is derived from an EMBL/GenBank/DDBJ whole genome shotgun (WGS) entry which is preliminary data.</text>
</comment>
<evidence type="ECO:0000313" key="9">
    <source>
        <dbReference type="Proteomes" id="UP001596407"/>
    </source>
</evidence>
<keyword evidence="4 6" id="KW-1133">Transmembrane helix</keyword>
<evidence type="ECO:0000256" key="3">
    <source>
        <dbReference type="ARBA" id="ARBA00022692"/>
    </source>
</evidence>
<name>A0ABD5WH73_9EURY</name>
<feature type="transmembrane region" description="Helical" evidence="6">
    <location>
        <begin position="114"/>
        <end position="133"/>
    </location>
</feature>
<comment type="subcellular location">
    <subcellularLocation>
        <location evidence="1">Membrane</location>
        <topology evidence="1">Multi-pass membrane protein</topology>
    </subcellularLocation>
</comment>
<evidence type="ECO:0000256" key="5">
    <source>
        <dbReference type="ARBA" id="ARBA00023136"/>
    </source>
</evidence>
<accession>A0ABD5WH73</accession>
<reference evidence="8 9" key="1">
    <citation type="journal article" date="2019" name="Int. J. Syst. Evol. Microbiol.">
        <title>The Global Catalogue of Microorganisms (GCM) 10K type strain sequencing project: providing services to taxonomists for standard genome sequencing and annotation.</title>
        <authorList>
            <consortium name="The Broad Institute Genomics Platform"/>
            <consortium name="The Broad Institute Genome Sequencing Center for Infectious Disease"/>
            <person name="Wu L."/>
            <person name="Ma J."/>
        </authorList>
    </citation>
    <scope>NUCLEOTIDE SEQUENCE [LARGE SCALE GENOMIC DNA]</scope>
    <source>
        <strain evidence="8 9">DT72</strain>
    </source>
</reference>
<dbReference type="Proteomes" id="UP001596407">
    <property type="component" value="Unassembled WGS sequence"/>
</dbReference>
<sequence length="142" mass="16179">MGDSGYRNVTKHPTFVRLYRFVVVGASAALVQTAVLWLLVEYGGLNYLFAATLAIELTIILQFFANNAWTFQHSRHHARSDYLVGLLRTNVVRGTAIPLQLGLLWAFVNWAGLMYLLANGFAIFISGLYRYYLDSRWTWQIA</sequence>
<dbReference type="AlphaFoldDB" id="A0ABD5WH73"/>
<dbReference type="RefSeq" id="WP_276279066.1">
    <property type="nucleotide sequence ID" value="NZ_CP119809.1"/>
</dbReference>
<gene>
    <name evidence="8" type="ORF">ACFQJ6_06495</name>
</gene>
<dbReference type="GO" id="GO:0016020">
    <property type="term" value="C:membrane"/>
    <property type="evidence" value="ECO:0007669"/>
    <property type="project" value="UniProtKB-SubCell"/>
</dbReference>
<protein>
    <submittedName>
        <fullName evidence="8">GtrA family protein</fullName>
    </submittedName>
</protein>
<feature type="transmembrane region" description="Helical" evidence="6">
    <location>
        <begin position="46"/>
        <end position="69"/>
    </location>
</feature>
<evidence type="ECO:0000256" key="1">
    <source>
        <dbReference type="ARBA" id="ARBA00004141"/>
    </source>
</evidence>
<keyword evidence="3 6" id="KW-0812">Transmembrane</keyword>
<feature type="domain" description="GtrA/DPMS transmembrane" evidence="7">
    <location>
        <begin position="20"/>
        <end position="139"/>
    </location>
</feature>
<evidence type="ECO:0000313" key="8">
    <source>
        <dbReference type="EMBL" id="MFC7079837.1"/>
    </source>
</evidence>
<dbReference type="EMBL" id="JBHSZH010000005">
    <property type="protein sequence ID" value="MFC7079837.1"/>
    <property type="molecule type" value="Genomic_DNA"/>
</dbReference>
<dbReference type="GeneID" id="79303623"/>
<evidence type="ECO:0000256" key="6">
    <source>
        <dbReference type="SAM" id="Phobius"/>
    </source>
</evidence>
<proteinExistence type="inferred from homology"/>
<evidence type="ECO:0000256" key="2">
    <source>
        <dbReference type="ARBA" id="ARBA00009399"/>
    </source>
</evidence>
<dbReference type="PANTHER" id="PTHR38459">
    <property type="entry name" value="PROPHAGE BACTOPRENOL-LINKED GLUCOSE TRANSLOCASE HOMOLOG"/>
    <property type="match status" value="1"/>
</dbReference>
<evidence type="ECO:0000259" key="7">
    <source>
        <dbReference type="Pfam" id="PF04138"/>
    </source>
</evidence>
<feature type="transmembrane region" description="Helical" evidence="6">
    <location>
        <begin position="90"/>
        <end position="108"/>
    </location>
</feature>
<keyword evidence="5 6" id="KW-0472">Membrane</keyword>
<dbReference type="PANTHER" id="PTHR38459:SF1">
    <property type="entry name" value="PROPHAGE BACTOPRENOL-LINKED GLUCOSE TRANSLOCASE HOMOLOG"/>
    <property type="match status" value="1"/>
</dbReference>
<keyword evidence="9" id="KW-1185">Reference proteome</keyword>
<feature type="transmembrane region" description="Helical" evidence="6">
    <location>
        <begin position="21"/>
        <end position="40"/>
    </location>
</feature>
<comment type="similarity">
    <text evidence="2">Belongs to the GtrA family.</text>
</comment>
<dbReference type="InterPro" id="IPR007267">
    <property type="entry name" value="GtrA_DPMS_TM"/>
</dbReference>
<evidence type="ECO:0000256" key="4">
    <source>
        <dbReference type="ARBA" id="ARBA00022989"/>
    </source>
</evidence>
<dbReference type="InterPro" id="IPR051401">
    <property type="entry name" value="GtrA_CellWall_Glycosyl"/>
</dbReference>
<dbReference type="Pfam" id="PF04138">
    <property type="entry name" value="GtrA_DPMS_TM"/>
    <property type="match status" value="1"/>
</dbReference>